<accession>A0A2P5VQQ6</accession>
<keyword evidence="1" id="KW-0175">Coiled coil</keyword>
<gene>
    <name evidence="2" type="ORF">GOBAR_AA39530</name>
</gene>
<reference evidence="2 3" key="1">
    <citation type="submission" date="2015-01" db="EMBL/GenBank/DDBJ databases">
        <title>Genome of allotetraploid Gossypium barbadense reveals genomic plasticity and fiber elongation in cotton evolution.</title>
        <authorList>
            <person name="Chen X."/>
            <person name="Liu X."/>
            <person name="Zhao B."/>
            <person name="Zheng H."/>
            <person name="Hu Y."/>
            <person name="Lu G."/>
            <person name="Yang C."/>
            <person name="Chen J."/>
            <person name="Shan C."/>
            <person name="Zhang L."/>
            <person name="Zhou Y."/>
            <person name="Wang L."/>
            <person name="Guo W."/>
            <person name="Bai Y."/>
            <person name="Ruan J."/>
            <person name="Shangguan X."/>
            <person name="Mao Y."/>
            <person name="Jiang J."/>
            <person name="Zhu Y."/>
            <person name="Lei J."/>
            <person name="Kang H."/>
            <person name="Chen S."/>
            <person name="He X."/>
            <person name="Wang R."/>
            <person name="Wang Y."/>
            <person name="Chen J."/>
            <person name="Wang L."/>
            <person name="Yu S."/>
            <person name="Wang B."/>
            <person name="Wei J."/>
            <person name="Song S."/>
            <person name="Lu X."/>
            <person name="Gao Z."/>
            <person name="Gu W."/>
            <person name="Deng X."/>
            <person name="Ma D."/>
            <person name="Wang S."/>
            <person name="Liang W."/>
            <person name="Fang L."/>
            <person name="Cai C."/>
            <person name="Zhu X."/>
            <person name="Zhou B."/>
            <person name="Zhang Y."/>
            <person name="Chen Z."/>
            <person name="Xu S."/>
            <person name="Zhu R."/>
            <person name="Wang S."/>
            <person name="Zhang T."/>
            <person name="Zhao G."/>
        </authorList>
    </citation>
    <scope>NUCLEOTIDE SEQUENCE [LARGE SCALE GENOMIC DNA]</scope>
    <source>
        <strain evidence="3">cv. Xinhai21</strain>
        <tissue evidence="2">Leaf</tissue>
    </source>
</reference>
<evidence type="ECO:0000313" key="3">
    <source>
        <dbReference type="Proteomes" id="UP000239757"/>
    </source>
</evidence>
<sequence>MGNIFSISLSLDPIITRCWDCATGQASYICNLKGSLNALQEEVDKLKELRDDLMSRVKNAEDQQHKRVNQVEGLLQRADHVMAEADQLSLERPQQVEKLCMGGCCSRHPRSTHKFGKKIARILQ</sequence>
<evidence type="ECO:0000256" key="1">
    <source>
        <dbReference type="SAM" id="Coils"/>
    </source>
</evidence>
<dbReference type="AlphaFoldDB" id="A0A2P5VQQ6"/>
<dbReference type="Proteomes" id="UP000239757">
    <property type="component" value="Unassembled WGS sequence"/>
</dbReference>
<name>A0A2P5VQQ6_GOSBA</name>
<dbReference type="OrthoDB" id="664960at2759"/>
<organism evidence="2 3">
    <name type="scientific">Gossypium barbadense</name>
    <name type="common">Sea Island cotton</name>
    <name type="synonym">Hibiscus barbadensis</name>
    <dbReference type="NCBI Taxonomy" id="3634"/>
    <lineage>
        <taxon>Eukaryota</taxon>
        <taxon>Viridiplantae</taxon>
        <taxon>Streptophyta</taxon>
        <taxon>Embryophyta</taxon>
        <taxon>Tracheophyta</taxon>
        <taxon>Spermatophyta</taxon>
        <taxon>Magnoliopsida</taxon>
        <taxon>eudicotyledons</taxon>
        <taxon>Gunneridae</taxon>
        <taxon>Pentapetalae</taxon>
        <taxon>rosids</taxon>
        <taxon>malvids</taxon>
        <taxon>Malvales</taxon>
        <taxon>Malvaceae</taxon>
        <taxon>Malvoideae</taxon>
        <taxon>Gossypium</taxon>
    </lineage>
</organism>
<dbReference type="EMBL" id="KZ671453">
    <property type="protein sequence ID" value="PPR81189.1"/>
    <property type="molecule type" value="Genomic_DNA"/>
</dbReference>
<protein>
    <submittedName>
        <fullName evidence="2">Uncharacterized protein</fullName>
    </submittedName>
</protein>
<feature type="coiled-coil region" evidence="1">
    <location>
        <begin position="32"/>
        <end position="63"/>
    </location>
</feature>
<proteinExistence type="predicted"/>
<evidence type="ECO:0000313" key="2">
    <source>
        <dbReference type="EMBL" id="PPR81189.1"/>
    </source>
</evidence>